<comment type="caution">
    <text evidence="2">The sequence shown here is derived from an EMBL/GenBank/DDBJ whole genome shotgun (WGS) entry which is preliminary data.</text>
</comment>
<accession>A0A218X9U3</accession>
<keyword evidence="1" id="KW-0472">Membrane</keyword>
<dbReference type="Proteomes" id="UP000197138">
    <property type="component" value="Unassembled WGS sequence"/>
</dbReference>
<feature type="transmembrane region" description="Helical" evidence="1">
    <location>
        <begin position="34"/>
        <end position="52"/>
    </location>
</feature>
<evidence type="ECO:0000256" key="1">
    <source>
        <dbReference type="SAM" id="Phobius"/>
    </source>
</evidence>
<protein>
    <submittedName>
        <fullName evidence="2">Uncharacterized protein</fullName>
    </submittedName>
</protein>
<keyword evidence="1" id="KW-0812">Transmembrane</keyword>
<dbReference type="AlphaFoldDB" id="A0A218X9U3"/>
<proteinExistence type="predicted"/>
<sequence>MTSVGHPLRRCAAKFGAASQHPKLDLRFCYRNDLSFLFGPMVLILLVPHQVLPKLKLTIKGFPGNLTTANLNFLKLMKIDEDMWGEKCLVKAELGSWLQWLRQHVEA</sequence>
<gene>
    <name evidence="2" type="ORF">CDL15_Pgr007765</name>
</gene>
<evidence type="ECO:0000313" key="2">
    <source>
        <dbReference type="EMBL" id="OWM81727.1"/>
    </source>
</evidence>
<reference evidence="3" key="1">
    <citation type="journal article" date="2017" name="Plant J.">
        <title>The pomegranate (Punica granatum L.) genome and the genomics of punicalagin biosynthesis.</title>
        <authorList>
            <person name="Qin G."/>
            <person name="Xu C."/>
            <person name="Ming R."/>
            <person name="Tang H."/>
            <person name="Guyot R."/>
            <person name="Kramer E.M."/>
            <person name="Hu Y."/>
            <person name="Yi X."/>
            <person name="Qi Y."/>
            <person name="Xu X."/>
            <person name="Gao Z."/>
            <person name="Pan H."/>
            <person name="Jian J."/>
            <person name="Tian Y."/>
            <person name="Yue Z."/>
            <person name="Xu Y."/>
        </authorList>
    </citation>
    <scope>NUCLEOTIDE SEQUENCE [LARGE SCALE GENOMIC DNA]</scope>
    <source>
        <strain evidence="3">cv. Dabenzi</strain>
    </source>
</reference>
<name>A0A218X9U3_PUNGR</name>
<organism evidence="2 3">
    <name type="scientific">Punica granatum</name>
    <name type="common">Pomegranate</name>
    <dbReference type="NCBI Taxonomy" id="22663"/>
    <lineage>
        <taxon>Eukaryota</taxon>
        <taxon>Viridiplantae</taxon>
        <taxon>Streptophyta</taxon>
        <taxon>Embryophyta</taxon>
        <taxon>Tracheophyta</taxon>
        <taxon>Spermatophyta</taxon>
        <taxon>Magnoliopsida</taxon>
        <taxon>eudicotyledons</taxon>
        <taxon>Gunneridae</taxon>
        <taxon>Pentapetalae</taxon>
        <taxon>rosids</taxon>
        <taxon>malvids</taxon>
        <taxon>Myrtales</taxon>
        <taxon>Lythraceae</taxon>
        <taxon>Punica</taxon>
    </lineage>
</organism>
<dbReference type="EMBL" id="MTKT01002214">
    <property type="protein sequence ID" value="OWM81727.1"/>
    <property type="molecule type" value="Genomic_DNA"/>
</dbReference>
<evidence type="ECO:0000313" key="3">
    <source>
        <dbReference type="Proteomes" id="UP000197138"/>
    </source>
</evidence>
<keyword evidence="1" id="KW-1133">Transmembrane helix</keyword>